<feature type="transmembrane region" description="Helical" evidence="14">
    <location>
        <begin position="125"/>
        <end position="143"/>
    </location>
</feature>
<reference evidence="16 17" key="1">
    <citation type="journal article" date="2018" name="Nat. Biotechnol.">
        <title>A standardized bacterial taxonomy based on genome phylogeny substantially revises the tree of life.</title>
        <authorList>
            <person name="Parks D.H."/>
            <person name="Chuvochina M."/>
            <person name="Waite D.W."/>
            <person name="Rinke C."/>
            <person name="Skarshewski A."/>
            <person name="Chaumeil P.A."/>
            <person name="Hugenholtz P."/>
        </authorList>
    </citation>
    <scope>NUCLEOTIDE SEQUENCE [LARGE SCALE GENOMIC DNA]</scope>
    <source>
        <strain evidence="16">UBA8844</strain>
    </source>
</reference>
<sequence>MALETSYLWIKAMHVVAVIAWFAGLFYIFRLFVYHVQQREQPAVVATLEVMEHRLMRVIMAPAMIVAVTMGAWMLVKQPALLRMPWMHMKLGAVFFLLGYHGFASYTRKRLARGDYFLSERACRAFNEVPTLLLIIIVIAVIVRP</sequence>
<evidence type="ECO:0000256" key="5">
    <source>
        <dbReference type="ARBA" id="ARBA00022475"/>
    </source>
</evidence>
<dbReference type="GO" id="GO:0070818">
    <property type="term" value="F:protoporphyrinogen oxidase activity"/>
    <property type="evidence" value="ECO:0007669"/>
    <property type="project" value="UniProtKB-UniRule"/>
</dbReference>
<keyword evidence="9 14" id="KW-1133">Transmembrane helix</keyword>
<dbReference type="InterPro" id="IPR005265">
    <property type="entry name" value="HemJ-like"/>
</dbReference>
<comment type="pathway">
    <text evidence="2 14 15">Porphyrin-containing compound metabolism; protoporphyrin-IX biosynthesis; protoporphyrin-IX from protoporphyrinogen-IX: step 1/1.</text>
</comment>
<dbReference type="HAMAP" id="MF_02239">
    <property type="entry name" value="HemJ"/>
    <property type="match status" value="1"/>
</dbReference>
<evidence type="ECO:0000256" key="2">
    <source>
        <dbReference type="ARBA" id="ARBA00005073"/>
    </source>
</evidence>
<evidence type="ECO:0000256" key="15">
    <source>
        <dbReference type="PIRNR" id="PIRNR004638"/>
    </source>
</evidence>
<evidence type="ECO:0000256" key="13">
    <source>
        <dbReference type="ARBA" id="ARBA00048390"/>
    </source>
</evidence>
<comment type="subunit">
    <text evidence="14">Homodimer.</text>
</comment>
<evidence type="ECO:0000256" key="7">
    <source>
        <dbReference type="ARBA" id="ARBA00022692"/>
    </source>
</evidence>
<dbReference type="Pfam" id="PF03653">
    <property type="entry name" value="UPF0093"/>
    <property type="match status" value="1"/>
</dbReference>
<dbReference type="Proteomes" id="UP000264071">
    <property type="component" value="Unassembled WGS sequence"/>
</dbReference>
<proteinExistence type="inferred from homology"/>
<evidence type="ECO:0000256" key="14">
    <source>
        <dbReference type="HAMAP-Rule" id="MF_02239"/>
    </source>
</evidence>
<feature type="transmembrane region" description="Helical" evidence="14">
    <location>
        <begin position="87"/>
        <end position="104"/>
    </location>
</feature>
<dbReference type="NCBIfam" id="TIGR00701">
    <property type="entry name" value="protoporphyrinogen oxidase HemJ"/>
    <property type="match status" value="1"/>
</dbReference>
<evidence type="ECO:0000256" key="12">
    <source>
        <dbReference type="ARBA" id="ARBA00023136"/>
    </source>
</evidence>
<keyword evidence="8 14" id="KW-0479">Metal-binding</keyword>
<feature type="binding site" description="axial binding residue" evidence="14">
    <location>
        <position position="14"/>
    </location>
    <ligand>
        <name>heme</name>
        <dbReference type="ChEBI" id="CHEBI:30413"/>
    </ligand>
    <ligandPart>
        <name>Fe</name>
        <dbReference type="ChEBI" id="CHEBI:18248"/>
    </ligandPart>
</feature>
<dbReference type="PIRSF" id="PIRSF004638">
    <property type="entry name" value="UCP004638"/>
    <property type="match status" value="1"/>
</dbReference>
<accession>A0A3D4VDX1</accession>
<evidence type="ECO:0000256" key="10">
    <source>
        <dbReference type="ARBA" id="ARBA00023002"/>
    </source>
</evidence>
<comment type="cofactor">
    <cofactor evidence="14 15">
        <name>heme b</name>
        <dbReference type="ChEBI" id="CHEBI:60344"/>
    </cofactor>
    <text evidence="14 15">Binds 1 heme b (iron(II)-protoporphyrin IX) group per subunit.</text>
</comment>
<dbReference type="UniPathway" id="UPA00251">
    <property type="reaction ID" value="UER00324"/>
</dbReference>
<dbReference type="GO" id="GO:0005886">
    <property type="term" value="C:plasma membrane"/>
    <property type="evidence" value="ECO:0007669"/>
    <property type="project" value="UniProtKB-SubCell"/>
</dbReference>
<evidence type="ECO:0000256" key="4">
    <source>
        <dbReference type="ARBA" id="ARBA00017504"/>
    </source>
</evidence>
<dbReference type="AlphaFoldDB" id="A0A3D4VDX1"/>
<keyword evidence="12 14" id="KW-0472">Membrane</keyword>
<dbReference type="GO" id="GO:0006782">
    <property type="term" value="P:protoporphyrinogen IX biosynthetic process"/>
    <property type="evidence" value="ECO:0007669"/>
    <property type="project" value="UniProtKB-UniRule"/>
</dbReference>
<comment type="caution">
    <text evidence="16">The sequence shown here is derived from an EMBL/GenBank/DDBJ whole genome shotgun (WGS) entry which is preliminary data.</text>
</comment>
<dbReference type="EC" id="1.3.99.-" evidence="14 15"/>
<keyword evidence="10 14" id="KW-0560">Oxidoreductase</keyword>
<dbReference type="PANTHER" id="PTHR40255">
    <property type="entry name" value="UPF0093 MEMBRANE PROTEIN SLR1790"/>
    <property type="match status" value="1"/>
</dbReference>
<evidence type="ECO:0000256" key="6">
    <source>
        <dbReference type="ARBA" id="ARBA00022617"/>
    </source>
</evidence>
<evidence type="ECO:0000313" key="17">
    <source>
        <dbReference type="Proteomes" id="UP000264071"/>
    </source>
</evidence>
<evidence type="ECO:0000256" key="11">
    <source>
        <dbReference type="ARBA" id="ARBA00023004"/>
    </source>
</evidence>
<evidence type="ECO:0000256" key="9">
    <source>
        <dbReference type="ARBA" id="ARBA00022989"/>
    </source>
</evidence>
<organism evidence="16 17">
    <name type="scientific">Gemmatimonas aurantiaca</name>
    <dbReference type="NCBI Taxonomy" id="173480"/>
    <lineage>
        <taxon>Bacteria</taxon>
        <taxon>Pseudomonadati</taxon>
        <taxon>Gemmatimonadota</taxon>
        <taxon>Gemmatimonadia</taxon>
        <taxon>Gemmatimonadales</taxon>
        <taxon>Gemmatimonadaceae</taxon>
        <taxon>Gemmatimonas</taxon>
    </lineage>
</organism>
<feature type="binding site" description="axial binding residue" evidence="14">
    <location>
        <position position="90"/>
    </location>
    <ligand>
        <name>heme</name>
        <dbReference type="ChEBI" id="CHEBI:30413"/>
    </ligand>
    <ligandPart>
        <name>Fe</name>
        <dbReference type="ChEBI" id="CHEBI:18248"/>
    </ligandPart>
</feature>
<evidence type="ECO:0000256" key="3">
    <source>
        <dbReference type="ARBA" id="ARBA00006501"/>
    </source>
</evidence>
<comment type="subcellular location">
    <subcellularLocation>
        <location evidence="1 14">Cell membrane</location>
        <topology evidence="1 14">Multi-pass membrane protein</topology>
    </subcellularLocation>
</comment>
<evidence type="ECO:0000313" key="16">
    <source>
        <dbReference type="EMBL" id="HCT59014.1"/>
    </source>
</evidence>
<keyword evidence="11 14" id="KW-0408">Iron</keyword>
<name>A0A3D4VDX1_9BACT</name>
<keyword evidence="7 14" id="KW-0812">Transmembrane</keyword>
<evidence type="ECO:0000256" key="8">
    <source>
        <dbReference type="ARBA" id="ARBA00022723"/>
    </source>
</evidence>
<dbReference type="PANTHER" id="PTHR40255:SF1">
    <property type="entry name" value="PROTOPORPHYRINOGEN IX OXIDASE"/>
    <property type="match status" value="1"/>
</dbReference>
<comment type="similarity">
    <text evidence="3 14 15">Belongs to the HemJ family.</text>
</comment>
<protein>
    <recommendedName>
        <fullName evidence="4 14">Protoporphyrinogen IX oxidase</fullName>
        <shortName evidence="14">PPO</shortName>
        <ecNumber evidence="14 15">1.3.99.-</ecNumber>
    </recommendedName>
</protein>
<evidence type="ECO:0000256" key="1">
    <source>
        <dbReference type="ARBA" id="ARBA00004651"/>
    </source>
</evidence>
<feature type="transmembrane region" description="Helical" evidence="14">
    <location>
        <begin position="12"/>
        <end position="34"/>
    </location>
</feature>
<gene>
    <name evidence="16" type="primary">hemJ</name>
    <name evidence="16" type="ORF">DGD08_17575</name>
</gene>
<comment type="function">
    <text evidence="14 15">Catalyzes the oxidation of protoporphyrinogen IX to protoporphyrin IX.</text>
</comment>
<feature type="transmembrane region" description="Helical" evidence="14">
    <location>
        <begin position="55"/>
        <end position="75"/>
    </location>
</feature>
<comment type="catalytic activity">
    <reaction evidence="13 14 15">
        <text>protoporphyrinogen IX + 3 A = protoporphyrin IX + 3 AH2</text>
        <dbReference type="Rhea" id="RHEA:62000"/>
        <dbReference type="ChEBI" id="CHEBI:13193"/>
        <dbReference type="ChEBI" id="CHEBI:17499"/>
        <dbReference type="ChEBI" id="CHEBI:57306"/>
        <dbReference type="ChEBI" id="CHEBI:57307"/>
    </reaction>
</comment>
<dbReference type="GO" id="GO:0046872">
    <property type="term" value="F:metal ion binding"/>
    <property type="evidence" value="ECO:0007669"/>
    <property type="project" value="UniProtKB-UniRule"/>
</dbReference>
<keyword evidence="6 14" id="KW-0349">Heme</keyword>
<keyword evidence="5 14" id="KW-1003">Cell membrane</keyword>
<dbReference type="EMBL" id="DPIY01000012">
    <property type="protein sequence ID" value="HCT59014.1"/>
    <property type="molecule type" value="Genomic_DNA"/>
</dbReference>
<dbReference type="OMA" id="QGWMHAK"/>